<protein>
    <submittedName>
        <fullName evidence="3">VanZ like family protein</fullName>
    </submittedName>
</protein>
<keyword evidence="1" id="KW-0812">Transmembrane</keyword>
<reference evidence="3 4" key="1">
    <citation type="submission" date="2016-10" db="EMBL/GenBank/DDBJ databases">
        <authorList>
            <person name="de Groot N.N."/>
        </authorList>
    </citation>
    <scope>NUCLEOTIDE SEQUENCE [LARGE SCALE GENOMIC DNA]</scope>
    <source>
        <strain evidence="3 4">AR40</strain>
    </source>
</reference>
<dbReference type="RefSeq" id="WP_074756318.1">
    <property type="nucleotide sequence ID" value="NZ_FOGJ01000013.1"/>
</dbReference>
<dbReference type="EMBL" id="FOGJ01000013">
    <property type="protein sequence ID" value="SER88574.1"/>
    <property type="molecule type" value="Genomic_DNA"/>
</dbReference>
<feature type="transmembrane region" description="Helical" evidence="1">
    <location>
        <begin position="96"/>
        <end position="118"/>
    </location>
</feature>
<keyword evidence="1" id="KW-0472">Membrane</keyword>
<evidence type="ECO:0000313" key="4">
    <source>
        <dbReference type="Proteomes" id="UP000182584"/>
    </source>
</evidence>
<feature type="transmembrane region" description="Helical" evidence="1">
    <location>
        <begin position="48"/>
        <end position="67"/>
    </location>
</feature>
<evidence type="ECO:0000259" key="2">
    <source>
        <dbReference type="Pfam" id="PF04892"/>
    </source>
</evidence>
<dbReference type="OrthoDB" id="9805025at2"/>
<organism evidence="3 4">
    <name type="scientific">Butyrivibrio fibrisolvens</name>
    <dbReference type="NCBI Taxonomy" id="831"/>
    <lineage>
        <taxon>Bacteria</taxon>
        <taxon>Bacillati</taxon>
        <taxon>Bacillota</taxon>
        <taxon>Clostridia</taxon>
        <taxon>Lachnospirales</taxon>
        <taxon>Lachnospiraceae</taxon>
        <taxon>Butyrivibrio</taxon>
    </lineage>
</organism>
<accession>A0A1H9SUP5</accession>
<evidence type="ECO:0000313" key="3">
    <source>
        <dbReference type="EMBL" id="SER88574.1"/>
    </source>
</evidence>
<gene>
    <name evidence="3" type="ORF">SAMN04487884_11315</name>
</gene>
<dbReference type="Pfam" id="PF04892">
    <property type="entry name" value="VanZ"/>
    <property type="match status" value="1"/>
</dbReference>
<feature type="transmembrane region" description="Helical" evidence="1">
    <location>
        <begin position="20"/>
        <end position="41"/>
    </location>
</feature>
<proteinExistence type="predicted"/>
<keyword evidence="1" id="KW-1133">Transmembrane helix</keyword>
<dbReference type="Proteomes" id="UP000182584">
    <property type="component" value="Unassembled WGS sequence"/>
</dbReference>
<dbReference type="AlphaFoldDB" id="A0A1H9SUP5"/>
<sequence>MDYILSDLRNHFSYSYMTSSGYIAICIMVVFFLAVILLIPGRKMHDRVLLALFFGFMFGVYSLTVLMRGSRAIGRSVSLMPFNWYTVLKNTGNPNLAWLALENCMMLMFPAFLLGIIIRNVRPFRRIMMVTLIMAAFSLTIEYTQLGLNIGVFEMDDFLCNTLGAFVGVLIAMCVTATPAFKSMDRRVPFPR</sequence>
<feature type="transmembrane region" description="Helical" evidence="1">
    <location>
        <begin position="163"/>
        <end position="181"/>
    </location>
</feature>
<feature type="domain" description="VanZ-like" evidence="2">
    <location>
        <begin position="49"/>
        <end position="174"/>
    </location>
</feature>
<name>A0A1H9SUP5_BUTFI</name>
<feature type="transmembrane region" description="Helical" evidence="1">
    <location>
        <begin position="130"/>
        <end position="151"/>
    </location>
</feature>
<evidence type="ECO:0000256" key="1">
    <source>
        <dbReference type="SAM" id="Phobius"/>
    </source>
</evidence>
<dbReference type="InterPro" id="IPR006976">
    <property type="entry name" value="VanZ-like"/>
</dbReference>